<comment type="similarity">
    <text evidence="1">Belongs to the UPF0246 family.</text>
</comment>
<keyword evidence="3" id="KW-1185">Reference proteome</keyword>
<dbReference type="PANTHER" id="PTHR30283:SF4">
    <property type="entry name" value="PEROXIDE STRESS RESISTANCE PROTEIN YAAA"/>
    <property type="match status" value="1"/>
</dbReference>
<dbReference type="InterPro" id="IPR005583">
    <property type="entry name" value="YaaA"/>
</dbReference>
<evidence type="ECO:0000313" key="3">
    <source>
        <dbReference type="Proteomes" id="UP000637632"/>
    </source>
</evidence>
<dbReference type="HAMAP" id="MF_00652">
    <property type="entry name" value="UPF0246"/>
    <property type="match status" value="1"/>
</dbReference>
<dbReference type="Proteomes" id="UP000637632">
    <property type="component" value="Unassembled WGS sequence"/>
</dbReference>
<protein>
    <recommendedName>
        <fullName evidence="1">UPF0246 protein H8K26_04890</fullName>
    </recommendedName>
</protein>
<dbReference type="EMBL" id="JACOFT010000002">
    <property type="protein sequence ID" value="MBC3810771.1"/>
    <property type="molecule type" value="Genomic_DNA"/>
</dbReference>
<comment type="caution">
    <text evidence="2">The sequence shown here is derived from an EMBL/GenBank/DDBJ whole genome shotgun (WGS) entry which is preliminary data.</text>
</comment>
<dbReference type="RefSeq" id="WP_190477813.1">
    <property type="nucleotide sequence ID" value="NZ_JACOFT010000002.1"/>
</dbReference>
<evidence type="ECO:0000313" key="2">
    <source>
        <dbReference type="EMBL" id="MBC3810771.1"/>
    </source>
</evidence>
<evidence type="ECO:0000256" key="1">
    <source>
        <dbReference type="HAMAP-Rule" id="MF_00652"/>
    </source>
</evidence>
<dbReference type="NCBIfam" id="NF002542">
    <property type="entry name" value="PRK02101.1-3"/>
    <property type="match status" value="1"/>
</dbReference>
<dbReference type="Pfam" id="PF03883">
    <property type="entry name" value="H2O2_YaaD"/>
    <property type="match status" value="1"/>
</dbReference>
<gene>
    <name evidence="2" type="primary">yaaA</name>
    <name evidence="2" type="ORF">H8K26_04890</name>
</gene>
<name>A0ABR6XCY4_9BURK</name>
<sequence length="259" mass="29650">MFIVLSPAKSLDFQTPISTNISTVPELLDDAEELVSISRGLSELDLIKLMEISPALACLNVDRFRLWTKTPDSDRSRQAIFAFNGDVYEGLNAASLQAHHLTYLQKHVRILSGLYGVLRPMDQLQAYRLEMGTSLMTPRGKNLYQFWGGKVTDLLNEQLRSLNEKVLINLASEEYFKVVKPTSLNADIINPVFQDWKNGRYKIISFYAKRARGLMARYCAENAIADPELLKNFNVDGYLYDEEASENGRWVFRRRTEEI</sequence>
<proteinExistence type="inferred from homology"/>
<organism evidence="2 3">
    <name type="scientific">Undibacterium aquatile</name>
    <dbReference type="NCBI Taxonomy" id="1537398"/>
    <lineage>
        <taxon>Bacteria</taxon>
        <taxon>Pseudomonadati</taxon>
        <taxon>Pseudomonadota</taxon>
        <taxon>Betaproteobacteria</taxon>
        <taxon>Burkholderiales</taxon>
        <taxon>Oxalobacteraceae</taxon>
        <taxon>Undibacterium</taxon>
    </lineage>
</organism>
<dbReference type="PANTHER" id="PTHR30283">
    <property type="entry name" value="PEROXIDE STRESS RESPONSE PROTEIN YAAA"/>
    <property type="match status" value="1"/>
</dbReference>
<reference evidence="2 3" key="1">
    <citation type="submission" date="2020-08" db="EMBL/GenBank/DDBJ databases">
        <title>Novel species isolated from subtropical streams in China.</title>
        <authorList>
            <person name="Lu H."/>
        </authorList>
    </citation>
    <scope>NUCLEOTIDE SEQUENCE [LARGE SCALE GENOMIC DNA]</scope>
    <source>
        <strain evidence="2 3">CCTCC AB 2015119</strain>
    </source>
</reference>
<accession>A0ABR6XCY4</accession>